<keyword evidence="3" id="KW-1185">Reference proteome</keyword>
<dbReference type="Proteomes" id="UP000298327">
    <property type="component" value="Unassembled WGS sequence"/>
</dbReference>
<dbReference type="CDD" id="cd02440">
    <property type="entry name" value="AdoMet_MTases"/>
    <property type="match status" value="1"/>
</dbReference>
<evidence type="ECO:0000256" key="1">
    <source>
        <dbReference type="SAM" id="MobiDB-lite"/>
    </source>
</evidence>
<sequence>MLPSQRILGPIPLNDGPQFVANDGPNNVSRLSNMPAYLLGLLNALRSPVESDWALFRPAIYAHDWMYLLTLAANGLINEYLAKAAFEATLARATSGVWSNWQGLFFRRVHALIGVAMALKPVRIHLVIYAFPNITHNNQIYPSDVPRRRSAAHSITRFFLRSDMPRPSCTARLLKTLAAAIGHESAHMELKWMQQAVASADSARSPAVPDLSTMVARRTTGEPLQYILGTQPFGPLHLRCRPPVLIPRPETEDWALRLSEAVAPSPSQPVRALDLCTGSGCIPLLLCARWASGSVRAVAVDHSQAALQLASDNAEACGVPVRLLEGSNEDEDKDANVDEARGGNGNDGENTNTLTLLHADVLDPGRLLAKLPFRRFDIVTANPPYITRAAYAALPPSVRDFEDRTALLGD</sequence>
<dbReference type="AlphaFoldDB" id="A0A4Y9YBA3"/>
<dbReference type="OrthoDB" id="269872at2759"/>
<proteinExistence type="predicted"/>
<comment type="caution">
    <text evidence="2">The sequence shown here is derived from an EMBL/GenBank/DDBJ whole genome shotgun (WGS) entry which is preliminary data.</text>
</comment>
<dbReference type="GO" id="GO:0005739">
    <property type="term" value="C:mitochondrion"/>
    <property type="evidence" value="ECO:0007669"/>
    <property type="project" value="TreeGrafter"/>
</dbReference>
<dbReference type="Gene3D" id="1.10.8.10">
    <property type="entry name" value="DNA helicase RuvA subunit, C-terminal domain"/>
    <property type="match status" value="1"/>
</dbReference>
<evidence type="ECO:0008006" key="4">
    <source>
        <dbReference type="Google" id="ProtNLM"/>
    </source>
</evidence>
<dbReference type="Gene3D" id="3.40.50.150">
    <property type="entry name" value="Vaccinia Virus protein VP39"/>
    <property type="match status" value="1"/>
</dbReference>
<organism evidence="2 3">
    <name type="scientific">Dentipellis fragilis</name>
    <dbReference type="NCBI Taxonomy" id="205917"/>
    <lineage>
        <taxon>Eukaryota</taxon>
        <taxon>Fungi</taxon>
        <taxon>Dikarya</taxon>
        <taxon>Basidiomycota</taxon>
        <taxon>Agaricomycotina</taxon>
        <taxon>Agaricomycetes</taxon>
        <taxon>Russulales</taxon>
        <taxon>Hericiaceae</taxon>
        <taxon>Dentipellis</taxon>
    </lineage>
</organism>
<name>A0A4Y9YBA3_9AGAM</name>
<feature type="non-terminal residue" evidence="2">
    <location>
        <position position="410"/>
    </location>
</feature>
<dbReference type="PANTHER" id="PTHR18895:SF74">
    <property type="entry name" value="MTRF1L RELEASE FACTOR GLUTAMINE METHYLTRANSFERASE"/>
    <property type="match status" value="1"/>
</dbReference>
<dbReference type="PANTHER" id="PTHR18895">
    <property type="entry name" value="HEMK METHYLTRANSFERASE"/>
    <property type="match status" value="1"/>
</dbReference>
<accession>A0A4Y9YBA3</accession>
<protein>
    <recommendedName>
        <fullName evidence="4">Methyltransferase small domain-containing protein</fullName>
    </recommendedName>
</protein>
<dbReference type="STRING" id="205917.A0A4Y9YBA3"/>
<evidence type="ECO:0000313" key="2">
    <source>
        <dbReference type="EMBL" id="TFY58139.1"/>
    </source>
</evidence>
<feature type="region of interest" description="Disordered" evidence="1">
    <location>
        <begin position="324"/>
        <end position="352"/>
    </location>
</feature>
<reference evidence="2 3" key="1">
    <citation type="submission" date="2019-02" db="EMBL/GenBank/DDBJ databases">
        <title>Genome sequencing of the rare red list fungi Dentipellis fragilis.</title>
        <authorList>
            <person name="Buettner E."/>
            <person name="Kellner H."/>
        </authorList>
    </citation>
    <scope>NUCLEOTIDE SEQUENCE [LARGE SCALE GENOMIC DNA]</scope>
    <source>
        <strain evidence="2 3">DSM 105465</strain>
    </source>
</reference>
<dbReference type="EMBL" id="SEOQ01000701">
    <property type="protein sequence ID" value="TFY58139.1"/>
    <property type="molecule type" value="Genomic_DNA"/>
</dbReference>
<dbReference type="InterPro" id="IPR029063">
    <property type="entry name" value="SAM-dependent_MTases_sf"/>
</dbReference>
<gene>
    <name evidence="2" type="ORF">EVG20_g8272</name>
</gene>
<dbReference type="InterPro" id="IPR050320">
    <property type="entry name" value="N5-glutamine_MTase"/>
</dbReference>
<dbReference type="SUPFAM" id="SSF53335">
    <property type="entry name" value="S-adenosyl-L-methionine-dependent methyltransferases"/>
    <property type="match status" value="1"/>
</dbReference>
<evidence type="ECO:0000313" key="3">
    <source>
        <dbReference type="Proteomes" id="UP000298327"/>
    </source>
</evidence>